<protein>
    <recommendedName>
        <fullName evidence="7">Deoxyribose-phosphate aldolase</fullName>
        <shortName evidence="7">DERA</shortName>
        <ecNumber evidence="7">4.1.2.4</ecNumber>
    </recommendedName>
    <alternativeName>
        <fullName evidence="7">2-deoxy-D-ribose 5-phosphate aldolase</fullName>
    </alternativeName>
    <alternativeName>
        <fullName evidence="7">Phosphodeoxyriboaldolase</fullName>
        <shortName evidence="7">Deoxyriboaldolase</shortName>
    </alternativeName>
</protein>
<evidence type="ECO:0000256" key="7">
    <source>
        <dbReference type="HAMAP-Rule" id="MF_00114"/>
    </source>
</evidence>
<dbReference type="Pfam" id="PF01791">
    <property type="entry name" value="DeoC"/>
    <property type="match status" value="1"/>
</dbReference>
<dbReference type="STRING" id="1120995.SAMN02745245_00151"/>
<comment type="catalytic activity">
    <reaction evidence="5 7">
        <text>2-deoxy-D-ribose 5-phosphate = D-glyceraldehyde 3-phosphate + acetaldehyde</text>
        <dbReference type="Rhea" id="RHEA:12821"/>
        <dbReference type="ChEBI" id="CHEBI:15343"/>
        <dbReference type="ChEBI" id="CHEBI:59776"/>
        <dbReference type="ChEBI" id="CHEBI:62877"/>
        <dbReference type="EC" id="4.1.2.4"/>
    </reaction>
</comment>
<dbReference type="EC" id="4.1.2.4" evidence="7"/>
<dbReference type="GO" id="GO:0004139">
    <property type="term" value="F:deoxyribose-phosphate aldolase activity"/>
    <property type="evidence" value="ECO:0007669"/>
    <property type="project" value="UniProtKB-UniRule"/>
</dbReference>
<dbReference type="InterPro" id="IPR002915">
    <property type="entry name" value="DeoC/FbaB/LacD_aldolase"/>
</dbReference>
<comment type="pathway">
    <text evidence="7">Carbohydrate degradation; 2-deoxy-D-ribose 1-phosphate degradation; D-glyceraldehyde 3-phosphate and acetaldehyde from 2-deoxy-alpha-D-ribose 1-phosphate: step 2/2.</text>
</comment>
<dbReference type="UniPathway" id="UPA00002">
    <property type="reaction ID" value="UER00468"/>
</dbReference>
<sequence length="218" mass="23740">MEINRVIDHTLLKPEASRVQIKKLCEEALKYNFKSVCINPYWVSYAKEILKNTEVLVCTVVGFPLGANTTALKAFETNEAVKNGADEIDMVINIGLLKNGELNLVKSDISEVVKAAQGKCVKVILETCLLSNTEIISACEISERAGANFVKTSTGFNVLGAKIEDVKLMKNTVGNKLEVKASGGIRDLKTAREMLDAGATRLGVSAGVQIMEELKNEY</sequence>
<dbReference type="GO" id="GO:0016052">
    <property type="term" value="P:carbohydrate catabolic process"/>
    <property type="evidence" value="ECO:0007669"/>
    <property type="project" value="TreeGrafter"/>
</dbReference>
<comment type="function">
    <text evidence="6 7">Catalyzes a reversible aldol reaction between acetaldehyde and D-glyceraldehyde 3-phosphate to generate 2-deoxy-D-ribose 5-phosphate.</text>
</comment>
<organism evidence="8 9">
    <name type="scientific">Anaerosphaera aminiphila DSM 21120</name>
    <dbReference type="NCBI Taxonomy" id="1120995"/>
    <lineage>
        <taxon>Bacteria</taxon>
        <taxon>Bacillati</taxon>
        <taxon>Bacillota</taxon>
        <taxon>Tissierellia</taxon>
        <taxon>Tissierellales</taxon>
        <taxon>Peptoniphilaceae</taxon>
        <taxon>Anaerosphaera</taxon>
    </lineage>
</organism>
<feature type="active site" description="Schiff-base intermediate with acetaldehyde" evidence="7">
    <location>
        <position position="151"/>
    </location>
</feature>
<accession>A0A1M5P2B3</accession>
<comment type="similarity">
    <text evidence="1 7">Belongs to the DeoC/FbaB aldolase family. DeoC type 1 subfamily.</text>
</comment>
<evidence type="ECO:0000313" key="9">
    <source>
        <dbReference type="Proteomes" id="UP000184032"/>
    </source>
</evidence>
<dbReference type="PIRSF" id="PIRSF001357">
    <property type="entry name" value="DeoC"/>
    <property type="match status" value="1"/>
</dbReference>
<keyword evidence="3 7" id="KW-0456">Lyase</keyword>
<name>A0A1M5P2B3_9FIRM</name>
<dbReference type="GO" id="GO:0009264">
    <property type="term" value="P:deoxyribonucleotide catabolic process"/>
    <property type="evidence" value="ECO:0007669"/>
    <property type="project" value="UniProtKB-UniRule"/>
</dbReference>
<evidence type="ECO:0000256" key="3">
    <source>
        <dbReference type="ARBA" id="ARBA00023239"/>
    </source>
</evidence>
<dbReference type="SMART" id="SM01133">
    <property type="entry name" value="DeoC"/>
    <property type="match status" value="1"/>
</dbReference>
<dbReference type="GO" id="GO:0005737">
    <property type="term" value="C:cytoplasm"/>
    <property type="evidence" value="ECO:0007669"/>
    <property type="project" value="UniProtKB-SubCell"/>
</dbReference>
<dbReference type="Gene3D" id="3.20.20.70">
    <property type="entry name" value="Aldolase class I"/>
    <property type="match status" value="1"/>
</dbReference>
<evidence type="ECO:0000256" key="2">
    <source>
        <dbReference type="ARBA" id="ARBA00022490"/>
    </source>
</evidence>
<evidence type="ECO:0000256" key="4">
    <source>
        <dbReference type="ARBA" id="ARBA00023270"/>
    </source>
</evidence>
<reference evidence="8 9" key="1">
    <citation type="submission" date="2016-11" db="EMBL/GenBank/DDBJ databases">
        <authorList>
            <person name="Jaros S."/>
            <person name="Januszkiewicz K."/>
            <person name="Wedrychowicz H."/>
        </authorList>
    </citation>
    <scope>NUCLEOTIDE SEQUENCE [LARGE SCALE GENOMIC DNA]</scope>
    <source>
        <strain evidence="8 9">DSM 21120</strain>
    </source>
</reference>
<dbReference type="Proteomes" id="UP000184032">
    <property type="component" value="Unassembled WGS sequence"/>
</dbReference>
<dbReference type="RefSeq" id="WP_073183387.1">
    <property type="nucleotide sequence ID" value="NZ_FQXI01000001.1"/>
</dbReference>
<evidence type="ECO:0000256" key="5">
    <source>
        <dbReference type="ARBA" id="ARBA00048791"/>
    </source>
</evidence>
<dbReference type="HAMAP" id="MF_00114">
    <property type="entry name" value="DeoC_type1"/>
    <property type="match status" value="1"/>
</dbReference>
<keyword evidence="4 7" id="KW-0704">Schiff base</keyword>
<dbReference type="NCBIfam" id="TIGR00126">
    <property type="entry name" value="deoC"/>
    <property type="match status" value="1"/>
</dbReference>
<dbReference type="PANTHER" id="PTHR10889:SF1">
    <property type="entry name" value="DEOXYRIBOSE-PHOSPHATE ALDOLASE"/>
    <property type="match status" value="1"/>
</dbReference>
<dbReference type="SUPFAM" id="SSF51569">
    <property type="entry name" value="Aldolase"/>
    <property type="match status" value="1"/>
</dbReference>
<dbReference type="InterPro" id="IPR011343">
    <property type="entry name" value="DeoC"/>
</dbReference>
<dbReference type="GO" id="GO:0006018">
    <property type="term" value="P:2-deoxyribose 1-phosphate catabolic process"/>
    <property type="evidence" value="ECO:0007669"/>
    <property type="project" value="UniProtKB-UniRule"/>
</dbReference>
<gene>
    <name evidence="7" type="primary">deoC</name>
    <name evidence="8" type="ORF">SAMN02745245_00151</name>
</gene>
<dbReference type="InterPro" id="IPR013785">
    <property type="entry name" value="Aldolase_TIM"/>
</dbReference>
<dbReference type="FunFam" id="3.20.20.70:FF:000044">
    <property type="entry name" value="Deoxyribose-phosphate aldolase"/>
    <property type="match status" value="1"/>
</dbReference>
<dbReference type="CDD" id="cd00959">
    <property type="entry name" value="DeoC"/>
    <property type="match status" value="1"/>
</dbReference>
<feature type="active site" description="Proton donor/acceptor" evidence="7">
    <location>
        <position position="180"/>
    </location>
</feature>
<evidence type="ECO:0000256" key="6">
    <source>
        <dbReference type="ARBA" id="ARBA00056337"/>
    </source>
</evidence>
<keyword evidence="2 7" id="KW-0963">Cytoplasm</keyword>
<dbReference type="OrthoDB" id="9778711at2"/>
<proteinExistence type="inferred from homology"/>
<keyword evidence="9" id="KW-1185">Reference proteome</keyword>
<dbReference type="EMBL" id="FQXI01000001">
    <property type="protein sequence ID" value="SHG95855.1"/>
    <property type="molecule type" value="Genomic_DNA"/>
</dbReference>
<evidence type="ECO:0000313" key="8">
    <source>
        <dbReference type="EMBL" id="SHG95855.1"/>
    </source>
</evidence>
<comment type="subcellular location">
    <subcellularLocation>
        <location evidence="7">Cytoplasm</location>
    </subcellularLocation>
</comment>
<dbReference type="AlphaFoldDB" id="A0A1M5P2B3"/>
<evidence type="ECO:0000256" key="1">
    <source>
        <dbReference type="ARBA" id="ARBA00010936"/>
    </source>
</evidence>
<dbReference type="InterPro" id="IPR028581">
    <property type="entry name" value="DeoC_typeI"/>
</dbReference>
<dbReference type="PANTHER" id="PTHR10889">
    <property type="entry name" value="DEOXYRIBOSE-PHOSPHATE ALDOLASE"/>
    <property type="match status" value="1"/>
</dbReference>
<feature type="active site" description="Proton donor/acceptor" evidence="7">
    <location>
        <position position="89"/>
    </location>
</feature>